<evidence type="ECO:0000313" key="2">
    <source>
        <dbReference type="EMBL" id="KAF9997661.1"/>
    </source>
</evidence>
<keyword evidence="3" id="KW-1185">Reference proteome</keyword>
<dbReference type="OrthoDB" id="2339190at2759"/>
<evidence type="ECO:0000256" key="1">
    <source>
        <dbReference type="SAM" id="SignalP"/>
    </source>
</evidence>
<reference evidence="2" key="1">
    <citation type="journal article" date="2020" name="Fungal Divers.">
        <title>Resolving the Mortierellaceae phylogeny through synthesis of multi-gene phylogenetics and phylogenomics.</title>
        <authorList>
            <person name="Vandepol N."/>
            <person name="Liber J."/>
            <person name="Desiro A."/>
            <person name="Na H."/>
            <person name="Kennedy M."/>
            <person name="Barry K."/>
            <person name="Grigoriev I.V."/>
            <person name="Miller A.N."/>
            <person name="O'Donnell K."/>
            <person name="Stajich J.E."/>
            <person name="Bonito G."/>
        </authorList>
    </citation>
    <scope>NUCLEOTIDE SEQUENCE</scope>
    <source>
        <strain evidence="2">NRRL 2769</strain>
    </source>
</reference>
<dbReference type="AlphaFoldDB" id="A0A9P6MG24"/>
<name>A0A9P6MG24_9FUNG</name>
<keyword evidence="1" id="KW-0732">Signal</keyword>
<proteinExistence type="predicted"/>
<evidence type="ECO:0000313" key="3">
    <source>
        <dbReference type="Proteomes" id="UP000703661"/>
    </source>
</evidence>
<protein>
    <submittedName>
        <fullName evidence="2">Uncharacterized protein</fullName>
    </submittedName>
</protein>
<dbReference type="EMBL" id="JAAAID010003477">
    <property type="protein sequence ID" value="KAF9997661.1"/>
    <property type="molecule type" value="Genomic_DNA"/>
</dbReference>
<dbReference type="Proteomes" id="UP000703661">
    <property type="component" value="Unassembled WGS sequence"/>
</dbReference>
<accession>A0A9P6MG24</accession>
<comment type="caution">
    <text evidence="2">The sequence shown here is derived from an EMBL/GenBank/DDBJ whole genome shotgun (WGS) entry which is preliminary data.</text>
</comment>
<sequence length="125" mass="13705">MFAKALLLISFVVSVATAILINPHITSPKKGVEWKANSYQTVQWDTKGIKGSKATGTLLLGYREGNSLNEHLDTAHPLAKDFPLKNGRIKVKVPNVDPRKRYIVVLLGNSGNASPEFTITNPTKH</sequence>
<gene>
    <name evidence="2" type="ORF">BGZ80_006946</name>
</gene>
<organism evidence="2 3">
    <name type="scientific">Entomortierella chlamydospora</name>
    <dbReference type="NCBI Taxonomy" id="101097"/>
    <lineage>
        <taxon>Eukaryota</taxon>
        <taxon>Fungi</taxon>
        <taxon>Fungi incertae sedis</taxon>
        <taxon>Mucoromycota</taxon>
        <taxon>Mortierellomycotina</taxon>
        <taxon>Mortierellomycetes</taxon>
        <taxon>Mortierellales</taxon>
        <taxon>Mortierellaceae</taxon>
        <taxon>Entomortierella</taxon>
    </lineage>
</organism>
<feature type="signal peptide" evidence="1">
    <location>
        <begin position="1"/>
        <end position="18"/>
    </location>
</feature>
<feature type="chain" id="PRO_5040461914" evidence="1">
    <location>
        <begin position="19"/>
        <end position="125"/>
    </location>
</feature>